<gene>
    <name evidence="2" type="ORF">ACFYU5_21875</name>
</gene>
<feature type="region of interest" description="Disordered" evidence="1">
    <location>
        <begin position="377"/>
        <end position="455"/>
    </location>
</feature>
<keyword evidence="3" id="KW-1185">Reference proteome</keyword>
<sequence>MRSAQMAGLPMRPGFYGAELFGLLTPCAHSAAKYGLDAADWRTHMCGLCLGLRDGHGQLARTATNTDAIVLNVLTEAQTGAAARTAAGPCALRGMHRASVAAAGSPGVRLATTASLLLGAAKIRDHADDGDAGPLARRPMRKVADRWFASARANAADIDLDIEPLIAAIGRQAELEQTVRIRSRTAVSTPLKLLATLTEPTQTCAAELFAHSAVLADRPENVTALREVGWHFGRIAHLADAIEDLDDDRRRNRFNPLLATGVSAEGAHGLLRESDAEIRRALHQAKLAHVPTVRWLLLDPLRGVVRKLGRTAAMACGTATSACGYGKRSGTTLSHGTDTNSTAQLLGYPVAAEHIRPWAAARGTVGPSAEARIGEEITAQQPYQPEPYRPGPYPSGPAPYQPNPAVPQVDPASCPDQGPYPASPVQPYDIPPPFGDRPPSDPYPPSDEPPHEPPRRPTFWQGVGIICGVYCTGYACCAGHRRPCSGEHRDAWLQRCDCDCDCCDCGDCEGCGDCCSCCNGCGDCDCDCCGCDCSC</sequence>
<evidence type="ECO:0000256" key="1">
    <source>
        <dbReference type="SAM" id="MobiDB-lite"/>
    </source>
</evidence>
<dbReference type="InterPro" id="IPR043740">
    <property type="entry name" value="DUF5685"/>
</dbReference>
<accession>A0ABW6P7F4</accession>
<name>A0ABW6P7F4_9NOCA</name>
<reference evidence="2 3" key="1">
    <citation type="submission" date="2024-10" db="EMBL/GenBank/DDBJ databases">
        <title>The Natural Products Discovery Center: Release of the First 8490 Sequenced Strains for Exploring Actinobacteria Biosynthetic Diversity.</title>
        <authorList>
            <person name="Kalkreuter E."/>
            <person name="Kautsar S.A."/>
            <person name="Yang D."/>
            <person name="Bader C.D."/>
            <person name="Teijaro C.N."/>
            <person name="Fluegel L."/>
            <person name="Davis C.M."/>
            <person name="Simpson J.R."/>
            <person name="Lauterbach L."/>
            <person name="Steele A.D."/>
            <person name="Gui C."/>
            <person name="Meng S."/>
            <person name="Li G."/>
            <person name="Viehrig K."/>
            <person name="Ye F."/>
            <person name="Su P."/>
            <person name="Kiefer A.F."/>
            <person name="Nichols A."/>
            <person name="Cepeda A.J."/>
            <person name="Yan W."/>
            <person name="Fan B."/>
            <person name="Jiang Y."/>
            <person name="Adhikari A."/>
            <person name="Zheng C.-J."/>
            <person name="Schuster L."/>
            <person name="Cowan T.M."/>
            <person name="Smanski M.J."/>
            <person name="Chevrette M.G."/>
            <person name="De Carvalho L.P.S."/>
            <person name="Shen B."/>
        </authorList>
    </citation>
    <scope>NUCLEOTIDE SEQUENCE [LARGE SCALE GENOMIC DNA]</scope>
    <source>
        <strain evidence="2 3">NPDC004119</strain>
    </source>
</reference>
<protein>
    <submittedName>
        <fullName evidence="2">DUF5685 family protein</fullName>
    </submittedName>
</protein>
<dbReference type="Proteomes" id="UP001601442">
    <property type="component" value="Unassembled WGS sequence"/>
</dbReference>
<dbReference type="EMBL" id="JBIAMT010000004">
    <property type="protein sequence ID" value="MFF0499067.1"/>
    <property type="molecule type" value="Genomic_DNA"/>
</dbReference>
<feature type="compositionally biased region" description="Pro residues" evidence="1">
    <location>
        <begin position="421"/>
        <end position="447"/>
    </location>
</feature>
<dbReference type="RefSeq" id="WP_387397165.1">
    <property type="nucleotide sequence ID" value="NZ_JBIAMT010000004.1"/>
</dbReference>
<evidence type="ECO:0000313" key="2">
    <source>
        <dbReference type="EMBL" id="MFF0499067.1"/>
    </source>
</evidence>
<proteinExistence type="predicted"/>
<comment type="caution">
    <text evidence="2">The sequence shown here is derived from an EMBL/GenBank/DDBJ whole genome shotgun (WGS) entry which is preliminary data.</text>
</comment>
<feature type="compositionally biased region" description="Pro residues" evidence="1">
    <location>
        <begin position="384"/>
        <end position="405"/>
    </location>
</feature>
<organism evidence="2 3">
    <name type="scientific">Nocardia aobensis</name>
    <dbReference type="NCBI Taxonomy" id="257277"/>
    <lineage>
        <taxon>Bacteria</taxon>
        <taxon>Bacillati</taxon>
        <taxon>Actinomycetota</taxon>
        <taxon>Actinomycetes</taxon>
        <taxon>Mycobacteriales</taxon>
        <taxon>Nocardiaceae</taxon>
        <taxon>Nocardia</taxon>
    </lineage>
</organism>
<dbReference type="Pfam" id="PF18937">
    <property type="entry name" value="DUF5685"/>
    <property type="match status" value="1"/>
</dbReference>
<evidence type="ECO:0000313" key="3">
    <source>
        <dbReference type="Proteomes" id="UP001601442"/>
    </source>
</evidence>